<name>A0A0N1NYR0_9EURO</name>
<feature type="transmembrane region" description="Helical" evidence="6">
    <location>
        <begin position="435"/>
        <end position="456"/>
    </location>
</feature>
<dbReference type="InterPro" id="IPR036259">
    <property type="entry name" value="MFS_trans_sf"/>
</dbReference>
<feature type="transmembrane region" description="Helical" evidence="6">
    <location>
        <begin position="281"/>
        <end position="306"/>
    </location>
</feature>
<feature type="transmembrane region" description="Helical" evidence="6">
    <location>
        <begin position="402"/>
        <end position="423"/>
    </location>
</feature>
<organism evidence="8 9">
    <name type="scientific">Cyphellophora attinorum</name>
    <dbReference type="NCBI Taxonomy" id="1664694"/>
    <lineage>
        <taxon>Eukaryota</taxon>
        <taxon>Fungi</taxon>
        <taxon>Dikarya</taxon>
        <taxon>Ascomycota</taxon>
        <taxon>Pezizomycotina</taxon>
        <taxon>Eurotiomycetes</taxon>
        <taxon>Chaetothyriomycetidae</taxon>
        <taxon>Chaetothyriales</taxon>
        <taxon>Cyphellophoraceae</taxon>
        <taxon>Cyphellophora</taxon>
    </lineage>
</organism>
<evidence type="ECO:0000256" key="1">
    <source>
        <dbReference type="ARBA" id="ARBA00004141"/>
    </source>
</evidence>
<feature type="region of interest" description="Disordered" evidence="5">
    <location>
        <begin position="1"/>
        <end position="23"/>
    </location>
</feature>
<dbReference type="InterPro" id="IPR011701">
    <property type="entry name" value="MFS"/>
</dbReference>
<dbReference type="InterPro" id="IPR020846">
    <property type="entry name" value="MFS_dom"/>
</dbReference>
<evidence type="ECO:0000313" key="8">
    <source>
        <dbReference type="EMBL" id="KPI37157.1"/>
    </source>
</evidence>
<dbReference type="AlphaFoldDB" id="A0A0N1NYR0"/>
<feature type="transmembrane region" description="Helical" evidence="6">
    <location>
        <begin position="326"/>
        <end position="349"/>
    </location>
</feature>
<dbReference type="GO" id="GO:0016020">
    <property type="term" value="C:membrane"/>
    <property type="evidence" value="ECO:0007669"/>
    <property type="project" value="UniProtKB-SubCell"/>
</dbReference>
<feature type="transmembrane region" description="Helical" evidence="6">
    <location>
        <begin position="209"/>
        <end position="229"/>
    </location>
</feature>
<feature type="transmembrane region" description="Helical" evidence="6">
    <location>
        <begin position="462"/>
        <end position="485"/>
    </location>
</feature>
<dbReference type="Proteomes" id="UP000038010">
    <property type="component" value="Unassembled WGS sequence"/>
</dbReference>
<feature type="transmembrane region" description="Helical" evidence="6">
    <location>
        <begin position="121"/>
        <end position="140"/>
    </location>
</feature>
<feature type="transmembrane region" description="Helical" evidence="6">
    <location>
        <begin position="370"/>
        <end position="390"/>
    </location>
</feature>
<evidence type="ECO:0000256" key="3">
    <source>
        <dbReference type="ARBA" id="ARBA00022989"/>
    </source>
</evidence>
<dbReference type="GO" id="GO:0022857">
    <property type="term" value="F:transmembrane transporter activity"/>
    <property type="evidence" value="ECO:0007669"/>
    <property type="project" value="InterPro"/>
</dbReference>
<gene>
    <name evidence="8" type="ORF">AB675_3675</name>
</gene>
<keyword evidence="9" id="KW-1185">Reference proteome</keyword>
<dbReference type="EMBL" id="LFJN01000026">
    <property type="protein sequence ID" value="KPI37157.1"/>
    <property type="molecule type" value="Genomic_DNA"/>
</dbReference>
<evidence type="ECO:0000256" key="4">
    <source>
        <dbReference type="ARBA" id="ARBA00023136"/>
    </source>
</evidence>
<dbReference type="CDD" id="cd17323">
    <property type="entry name" value="MFS_Tpo1_MDR_like"/>
    <property type="match status" value="1"/>
</dbReference>
<dbReference type="Gene3D" id="1.20.1250.20">
    <property type="entry name" value="MFS general substrate transporter like domains"/>
    <property type="match status" value="1"/>
</dbReference>
<accession>A0A0N1NYR0</accession>
<dbReference type="SUPFAM" id="SSF103473">
    <property type="entry name" value="MFS general substrate transporter"/>
    <property type="match status" value="1"/>
</dbReference>
<dbReference type="GeneID" id="28735627"/>
<dbReference type="PANTHER" id="PTHR23502:SF60">
    <property type="entry name" value="MAJOR FACILITATOR SUPERFAMILY (MFS) PROFILE DOMAIN-CONTAINING PROTEIN-RELATED"/>
    <property type="match status" value="1"/>
</dbReference>
<comment type="caution">
    <text evidence="8">The sequence shown here is derived from an EMBL/GenBank/DDBJ whole genome shotgun (WGS) entry which is preliminary data.</text>
</comment>
<sequence length="498" mass="54288">MSGPPEWAGKSTGEEKAHPATKGSELPTDPFLVHFDFPHDPSNPRDWSLGRKWIVTSVLSVTGLIRITVSTIMAPALPQISKDLNMNSVESLMALSVYLLATAFGPLLIGPLSEMYGRSPILHSTNIWFLIWNLVCGFANTKGTLIASRLLAGLGASAIYSLGNGVLGDIWPPEQRGRSIGLYMLIPLLGAAIGPIVGGIIAGRTSWRWIFWETSIVQAFAVVFCLVAFRETHTQTILNEKAKALCRSTGDDRYHARLSDLERQQTFWSALGMHLTRPFRLLIFHPIVQIQAMVSGYNYGLLYLILATYSSFWTDHYHETVSYSGLHYLSVCVGEITGSQIGGFLMDFASKALRKKHSATSQDSGAEYHIPLMAPAYLLTAVGLLLGGWSAQHLLPWPVVDVGFLIASFGNTIAGQVITAYVIDAYPNHVASASAGAQLIRSLTAFGFPLFAPAMFRKLGYGWSYTILDASGLLIGLPATAALWWHGARLRKKAAGSY</sequence>
<feature type="transmembrane region" description="Helical" evidence="6">
    <location>
        <begin position="180"/>
        <end position="203"/>
    </location>
</feature>
<evidence type="ECO:0000256" key="6">
    <source>
        <dbReference type="SAM" id="Phobius"/>
    </source>
</evidence>
<feature type="domain" description="Major facilitator superfamily (MFS) profile" evidence="7">
    <location>
        <begin position="55"/>
        <end position="498"/>
    </location>
</feature>
<keyword evidence="4 6" id="KW-0472">Membrane</keyword>
<dbReference type="RefSeq" id="XP_017997120.1">
    <property type="nucleotide sequence ID" value="XM_018143747.1"/>
</dbReference>
<dbReference type="PROSITE" id="PS50850">
    <property type="entry name" value="MFS"/>
    <property type="match status" value="1"/>
</dbReference>
<protein>
    <submittedName>
        <fullName evidence="8">Putative transporter</fullName>
    </submittedName>
</protein>
<proteinExistence type="predicted"/>
<feature type="transmembrane region" description="Helical" evidence="6">
    <location>
        <begin position="89"/>
        <end position="109"/>
    </location>
</feature>
<feature type="transmembrane region" description="Helical" evidence="6">
    <location>
        <begin position="146"/>
        <end position="168"/>
    </location>
</feature>
<comment type="subcellular location">
    <subcellularLocation>
        <location evidence="1">Membrane</location>
        <topology evidence="1">Multi-pass membrane protein</topology>
    </subcellularLocation>
</comment>
<dbReference type="Pfam" id="PF07690">
    <property type="entry name" value="MFS_1"/>
    <property type="match status" value="1"/>
</dbReference>
<dbReference type="PANTHER" id="PTHR23502">
    <property type="entry name" value="MAJOR FACILITATOR SUPERFAMILY"/>
    <property type="match status" value="1"/>
</dbReference>
<evidence type="ECO:0000256" key="2">
    <source>
        <dbReference type="ARBA" id="ARBA00022692"/>
    </source>
</evidence>
<evidence type="ECO:0000256" key="5">
    <source>
        <dbReference type="SAM" id="MobiDB-lite"/>
    </source>
</evidence>
<feature type="transmembrane region" description="Helical" evidence="6">
    <location>
        <begin position="53"/>
        <end position="77"/>
    </location>
</feature>
<evidence type="ECO:0000313" key="9">
    <source>
        <dbReference type="Proteomes" id="UP000038010"/>
    </source>
</evidence>
<dbReference type="VEuPathDB" id="FungiDB:AB675_3675"/>
<keyword evidence="2 6" id="KW-0812">Transmembrane</keyword>
<dbReference type="STRING" id="1664694.A0A0N1NYR0"/>
<keyword evidence="3 6" id="KW-1133">Transmembrane helix</keyword>
<reference evidence="8 9" key="1">
    <citation type="submission" date="2015-06" db="EMBL/GenBank/DDBJ databases">
        <title>Draft genome of the ant-associated black yeast Phialophora attae CBS 131958.</title>
        <authorList>
            <person name="Moreno L.F."/>
            <person name="Stielow B.J."/>
            <person name="de Hoog S."/>
            <person name="Vicente V.A."/>
            <person name="Weiss V.A."/>
            <person name="de Vries M."/>
            <person name="Cruz L.M."/>
            <person name="Souza E.M."/>
        </authorList>
    </citation>
    <scope>NUCLEOTIDE SEQUENCE [LARGE SCALE GENOMIC DNA]</scope>
    <source>
        <strain evidence="8 9">CBS 131958</strain>
    </source>
</reference>
<dbReference type="OrthoDB" id="6770063at2759"/>
<evidence type="ECO:0000259" key="7">
    <source>
        <dbReference type="PROSITE" id="PS50850"/>
    </source>
</evidence>